<accession>A0A0G2HD88</accession>
<evidence type="ECO:0000313" key="6">
    <source>
        <dbReference type="Proteomes" id="UP000053317"/>
    </source>
</evidence>
<keyword evidence="6" id="KW-1185">Reference proteome</keyword>
<dbReference type="GO" id="GO:0005634">
    <property type="term" value="C:nucleus"/>
    <property type="evidence" value="ECO:0007669"/>
    <property type="project" value="TreeGrafter"/>
</dbReference>
<proteinExistence type="inferred from homology"/>
<feature type="region of interest" description="Disordered" evidence="3">
    <location>
        <begin position="39"/>
        <end position="242"/>
    </location>
</feature>
<dbReference type="EMBL" id="LCWF01000035">
    <property type="protein sequence ID" value="KKY26490.1"/>
    <property type="molecule type" value="Genomic_DNA"/>
</dbReference>
<reference evidence="5 6" key="2">
    <citation type="submission" date="2015-05" db="EMBL/GenBank/DDBJ databases">
        <authorList>
            <person name="Morales-Cruz A."/>
            <person name="Amrine K.C."/>
            <person name="Cantu D."/>
        </authorList>
    </citation>
    <scope>NUCLEOTIDE SEQUENCE [LARGE SCALE GENOMIC DNA]</scope>
    <source>
        <strain evidence="5">UCRPC4</strain>
    </source>
</reference>
<feature type="domain" description="SAP" evidence="4">
    <location>
        <begin position="4"/>
        <end position="38"/>
    </location>
</feature>
<dbReference type="OrthoDB" id="445357at2759"/>
<dbReference type="Gene3D" id="1.10.720.30">
    <property type="entry name" value="SAP domain"/>
    <property type="match status" value="1"/>
</dbReference>
<dbReference type="SMART" id="SM00513">
    <property type="entry name" value="SAP"/>
    <property type="match status" value="1"/>
</dbReference>
<gene>
    <name evidence="5" type="ORF">UCRPC4_g01509</name>
</gene>
<dbReference type="Pfam" id="PF18592">
    <property type="entry name" value="Tho1_MOS11_C"/>
    <property type="match status" value="1"/>
</dbReference>
<feature type="compositionally biased region" description="Basic and acidic residues" evidence="3">
    <location>
        <begin position="226"/>
        <end position="235"/>
    </location>
</feature>
<reference evidence="5 6" key="1">
    <citation type="submission" date="2015-05" db="EMBL/GenBank/DDBJ databases">
        <title>Distinctive expansion of gene families associated with plant cell wall degradation and secondary metabolism in the genomes of grapevine trunk pathogens.</title>
        <authorList>
            <person name="Lawrence D.P."/>
            <person name="Travadon R."/>
            <person name="Rolshausen P.E."/>
            <person name="Baumgartner K."/>
        </authorList>
    </citation>
    <scope>NUCLEOTIDE SEQUENCE [LARGE SCALE GENOMIC DNA]</scope>
    <source>
        <strain evidence="5">UCRPC4</strain>
    </source>
</reference>
<comment type="similarity">
    <text evidence="2">Belongs to the SAP domain-containing ribonucleoprotein family.</text>
</comment>
<name>A0A0G2HD88_PHACM</name>
<evidence type="ECO:0000259" key="4">
    <source>
        <dbReference type="PROSITE" id="PS50800"/>
    </source>
</evidence>
<dbReference type="InterPro" id="IPR003034">
    <property type="entry name" value="SAP_dom"/>
</dbReference>
<dbReference type="SUPFAM" id="SSF68906">
    <property type="entry name" value="SAP domain"/>
    <property type="match status" value="1"/>
</dbReference>
<sequence>MTDYAKKTVAELHELLKARSLPYSGKKAELVARLQENDSSRAAAVESEAAPPATTTPETVEPIPAQQPTLAKPVDPVDAPAVPAPPAPSTDPSTTTNSVPASTAPASTPSFAANLSTSTLESELEKRKARAQRFGASLDQVNEAEKVAQRAQRFGLSNGDAEEKSGVKGLDEALPERRERKFGGRGGGGGGGRGGAGFRGNGNRRRGNTPRIGEKGQVQKQSPGISEKDRAAAEARKKRFAA</sequence>
<evidence type="ECO:0000313" key="5">
    <source>
        <dbReference type="EMBL" id="KKY26490.1"/>
    </source>
</evidence>
<protein>
    <submittedName>
        <fullName evidence="5">Putative sap domain protein</fullName>
    </submittedName>
</protein>
<feature type="compositionally biased region" description="Low complexity" evidence="3">
    <location>
        <begin position="90"/>
        <end position="113"/>
    </location>
</feature>
<dbReference type="PANTHER" id="PTHR46551:SF1">
    <property type="entry name" value="SAP DOMAIN-CONTAINING RIBONUCLEOPROTEIN"/>
    <property type="match status" value="1"/>
</dbReference>
<evidence type="ECO:0000256" key="3">
    <source>
        <dbReference type="SAM" id="MobiDB-lite"/>
    </source>
</evidence>
<dbReference type="Proteomes" id="UP000053317">
    <property type="component" value="Unassembled WGS sequence"/>
</dbReference>
<feature type="compositionally biased region" description="Low complexity" evidence="3">
    <location>
        <begin position="42"/>
        <end position="64"/>
    </location>
</feature>
<evidence type="ECO:0000256" key="1">
    <source>
        <dbReference type="ARBA" id="ARBA00022553"/>
    </source>
</evidence>
<organism evidence="5 6">
    <name type="scientific">Phaeomoniella chlamydospora</name>
    <name type="common">Phaeoacremonium chlamydosporum</name>
    <dbReference type="NCBI Taxonomy" id="158046"/>
    <lineage>
        <taxon>Eukaryota</taxon>
        <taxon>Fungi</taxon>
        <taxon>Dikarya</taxon>
        <taxon>Ascomycota</taxon>
        <taxon>Pezizomycotina</taxon>
        <taxon>Eurotiomycetes</taxon>
        <taxon>Chaetothyriomycetidae</taxon>
        <taxon>Phaeomoniellales</taxon>
        <taxon>Phaeomoniellaceae</taxon>
        <taxon>Phaeomoniella</taxon>
    </lineage>
</organism>
<dbReference type="AlphaFoldDB" id="A0A0G2HD88"/>
<evidence type="ECO:0000256" key="2">
    <source>
        <dbReference type="ARBA" id="ARBA00046328"/>
    </source>
</evidence>
<dbReference type="PANTHER" id="PTHR46551">
    <property type="entry name" value="SAP DOMAIN-CONTAINING RIBONUCLEOPROTEIN"/>
    <property type="match status" value="1"/>
</dbReference>
<dbReference type="GO" id="GO:0016973">
    <property type="term" value="P:poly(A)+ mRNA export from nucleus"/>
    <property type="evidence" value="ECO:0007669"/>
    <property type="project" value="TreeGrafter"/>
</dbReference>
<dbReference type="InterPro" id="IPR052240">
    <property type="entry name" value="SAP_domain_ribonucleoprotein"/>
</dbReference>
<feature type="compositionally biased region" description="Gly residues" evidence="3">
    <location>
        <begin position="184"/>
        <end position="200"/>
    </location>
</feature>
<comment type="caution">
    <text evidence="5">The sequence shown here is derived from an EMBL/GenBank/DDBJ whole genome shotgun (WGS) entry which is preliminary data.</text>
</comment>
<dbReference type="InterPro" id="IPR036361">
    <property type="entry name" value="SAP_dom_sf"/>
</dbReference>
<dbReference type="PROSITE" id="PS50800">
    <property type="entry name" value="SAP"/>
    <property type="match status" value="1"/>
</dbReference>
<dbReference type="InterPro" id="IPR040746">
    <property type="entry name" value="THO1_MOS11_C"/>
</dbReference>
<keyword evidence="1" id="KW-0597">Phosphoprotein</keyword>
<dbReference type="Pfam" id="PF02037">
    <property type="entry name" value="SAP"/>
    <property type="match status" value="1"/>
</dbReference>
<feature type="compositionally biased region" description="Basic and acidic residues" evidence="3">
    <location>
        <begin position="161"/>
        <end position="182"/>
    </location>
</feature>